<feature type="transmembrane region" description="Helical" evidence="10">
    <location>
        <begin position="6"/>
        <end position="23"/>
    </location>
</feature>
<feature type="compositionally biased region" description="Pro residues" evidence="9">
    <location>
        <begin position="87"/>
        <end position="106"/>
    </location>
</feature>
<evidence type="ECO:0000256" key="3">
    <source>
        <dbReference type="ARBA" id="ARBA00022475"/>
    </source>
</evidence>
<keyword evidence="8 10" id="KW-0472">Membrane</keyword>
<dbReference type="PANTHER" id="PTHR33162">
    <property type="entry name" value="SEC-INDEPENDENT PROTEIN TRANSLOCASE PROTEIN TATA, CHLOROPLASTIC"/>
    <property type="match status" value="1"/>
</dbReference>
<proteinExistence type="predicted"/>
<evidence type="ECO:0000313" key="12">
    <source>
        <dbReference type="Proteomes" id="UP000198462"/>
    </source>
</evidence>
<keyword evidence="5" id="KW-0653">Protein transport</keyword>
<feature type="compositionally biased region" description="Low complexity" evidence="9">
    <location>
        <begin position="107"/>
        <end position="121"/>
    </location>
</feature>
<evidence type="ECO:0000256" key="10">
    <source>
        <dbReference type="SAM" id="Phobius"/>
    </source>
</evidence>
<dbReference type="Pfam" id="PF02416">
    <property type="entry name" value="TatA_B_E"/>
    <property type="match status" value="1"/>
</dbReference>
<evidence type="ECO:0000256" key="8">
    <source>
        <dbReference type="ARBA" id="ARBA00023136"/>
    </source>
</evidence>
<name>A0A219B253_9SPHN</name>
<keyword evidence="2" id="KW-0813">Transport</keyword>
<evidence type="ECO:0000256" key="4">
    <source>
        <dbReference type="ARBA" id="ARBA00022692"/>
    </source>
</evidence>
<keyword evidence="7" id="KW-0811">Translocation</keyword>
<organism evidence="11 12">
    <name type="scientific">Pacificimonas flava</name>
    <dbReference type="NCBI Taxonomy" id="1234595"/>
    <lineage>
        <taxon>Bacteria</taxon>
        <taxon>Pseudomonadati</taxon>
        <taxon>Pseudomonadota</taxon>
        <taxon>Alphaproteobacteria</taxon>
        <taxon>Sphingomonadales</taxon>
        <taxon>Sphingosinicellaceae</taxon>
        <taxon>Pacificimonas</taxon>
    </lineage>
</organism>
<dbReference type="EMBL" id="NFZT01000001">
    <property type="protein sequence ID" value="OWV32395.1"/>
    <property type="molecule type" value="Genomic_DNA"/>
</dbReference>
<dbReference type="STRING" id="1234595.C725_1090"/>
<dbReference type="PANTHER" id="PTHR33162:SF1">
    <property type="entry name" value="SEC-INDEPENDENT PROTEIN TRANSLOCASE PROTEIN TATA, CHLOROPLASTIC"/>
    <property type="match status" value="1"/>
</dbReference>
<evidence type="ECO:0000256" key="1">
    <source>
        <dbReference type="ARBA" id="ARBA00004167"/>
    </source>
</evidence>
<dbReference type="GO" id="GO:0008320">
    <property type="term" value="F:protein transmembrane transporter activity"/>
    <property type="evidence" value="ECO:0007669"/>
    <property type="project" value="InterPro"/>
</dbReference>
<evidence type="ECO:0000313" key="11">
    <source>
        <dbReference type="EMBL" id="OWV32395.1"/>
    </source>
</evidence>
<dbReference type="PRINTS" id="PR01506">
    <property type="entry name" value="TATBPROTEIN"/>
</dbReference>
<dbReference type="AlphaFoldDB" id="A0A219B253"/>
<dbReference type="InterPro" id="IPR018448">
    <property type="entry name" value="TatB"/>
</dbReference>
<evidence type="ECO:0000256" key="5">
    <source>
        <dbReference type="ARBA" id="ARBA00022927"/>
    </source>
</evidence>
<evidence type="ECO:0000256" key="2">
    <source>
        <dbReference type="ARBA" id="ARBA00022448"/>
    </source>
</evidence>
<comment type="subcellular location">
    <subcellularLocation>
        <location evidence="1">Membrane</location>
        <topology evidence="1">Single-pass membrane protein</topology>
    </subcellularLocation>
</comment>
<reference evidence="12" key="1">
    <citation type="submission" date="2017-05" db="EMBL/GenBank/DDBJ databases">
        <authorList>
            <person name="Lin X."/>
        </authorList>
    </citation>
    <scope>NUCLEOTIDE SEQUENCE [LARGE SCALE GENOMIC DNA]</scope>
    <source>
        <strain evidence="12">JLT2012</strain>
    </source>
</reference>
<comment type="caution">
    <text evidence="11">The sequence shown here is derived from an EMBL/GenBank/DDBJ whole genome shotgun (WGS) entry which is preliminary data.</text>
</comment>
<dbReference type="Gene3D" id="1.20.5.3310">
    <property type="match status" value="1"/>
</dbReference>
<sequence length="128" mass="13777">MPFFDLGGFELFFIAIVALLVVGPKDLPRVMRTVGRAAAKVRGTARHFKSGMDEMIRQAELDEMREKWDRHNAEIMRAHPNAQAPGLPDPPPSSAPKPPEDGPPPSSSETPGTAPGPSSPSADRKGEP</sequence>
<evidence type="ECO:0000256" key="7">
    <source>
        <dbReference type="ARBA" id="ARBA00023010"/>
    </source>
</evidence>
<dbReference type="OrthoDB" id="7206969at2"/>
<keyword evidence="3" id="KW-1003">Cell membrane</keyword>
<protein>
    <submittedName>
        <fullName evidence="11">Twin-arginine translocase subunit TatB</fullName>
    </submittedName>
</protein>
<dbReference type="RefSeq" id="WP_088711191.1">
    <property type="nucleotide sequence ID" value="NZ_NFZT01000001.1"/>
</dbReference>
<keyword evidence="4 10" id="KW-0812">Transmembrane</keyword>
<dbReference type="Proteomes" id="UP000198462">
    <property type="component" value="Unassembled WGS sequence"/>
</dbReference>
<dbReference type="GO" id="GO:0043953">
    <property type="term" value="P:protein transport by the Tat complex"/>
    <property type="evidence" value="ECO:0007669"/>
    <property type="project" value="InterPro"/>
</dbReference>
<evidence type="ECO:0000256" key="6">
    <source>
        <dbReference type="ARBA" id="ARBA00022989"/>
    </source>
</evidence>
<dbReference type="GO" id="GO:0016020">
    <property type="term" value="C:membrane"/>
    <property type="evidence" value="ECO:0007669"/>
    <property type="project" value="UniProtKB-SubCell"/>
</dbReference>
<keyword evidence="12" id="KW-1185">Reference proteome</keyword>
<evidence type="ECO:0000256" key="9">
    <source>
        <dbReference type="SAM" id="MobiDB-lite"/>
    </source>
</evidence>
<gene>
    <name evidence="11" type="ORF">B5C34_02280</name>
</gene>
<dbReference type="InterPro" id="IPR003369">
    <property type="entry name" value="TatA/B/E"/>
</dbReference>
<dbReference type="NCBIfam" id="TIGR01410">
    <property type="entry name" value="tatB"/>
    <property type="match status" value="1"/>
</dbReference>
<keyword evidence="6 10" id="KW-1133">Transmembrane helix</keyword>
<feature type="region of interest" description="Disordered" evidence="9">
    <location>
        <begin position="71"/>
        <end position="128"/>
    </location>
</feature>
<accession>A0A219B253</accession>